<dbReference type="GO" id="GO:0046872">
    <property type="term" value="F:metal ion binding"/>
    <property type="evidence" value="ECO:0007669"/>
    <property type="project" value="UniProtKB-KW"/>
</dbReference>
<evidence type="ECO:0000256" key="2">
    <source>
        <dbReference type="ARBA" id="ARBA00022723"/>
    </source>
</evidence>
<comment type="cofactor">
    <cofactor evidence="1">
        <name>a divalent metal cation</name>
        <dbReference type="ChEBI" id="CHEBI:60240"/>
    </cofactor>
</comment>
<dbReference type="InterPro" id="IPR027806">
    <property type="entry name" value="HARBI1_dom"/>
</dbReference>
<dbReference type="Proteomes" id="UP000600365">
    <property type="component" value="Unassembled WGS sequence"/>
</dbReference>
<sequence>MEPAEAELSVLVCGGQLPSGRIATIVLAVLRHDQRLADMAGGNDVSATTVRRWRDELLGLLAAKAPRLDRALTKIARRGGEVVLIDGTLIPTQRRTGHANRPNCSGKHRRHGLHVIALTDERGRLVWMSAARPGRTHDITAARRDHILAHLRAACLGALADLGFLGLADDGDDPVVVTGFKATRARKLAPAEKEANRVLAAGRVPVERGFAH</sequence>
<name>A0A917Y4C7_9ACTN</name>
<evidence type="ECO:0000313" key="4">
    <source>
        <dbReference type="EMBL" id="GGN64580.1"/>
    </source>
</evidence>
<evidence type="ECO:0000313" key="5">
    <source>
        <dbReference type="Proteomes" id="UP000600365"/>
    </source>
</evidence>
<dbReference type="EMBL" id="BMMM01000005">
    <property type="protein sequence ID" value="GGN64580.1"/>
    <property type="molecule type" value="Genomic_DNA"/>
</dbReference>
<dbReference type="AlphaFoldDB" id="A0A917Y4C7"/>
<accession>A0A917Y4C7</accession>
<feature type="domain" description="DDE Tnp4" evidence="3">
    <location>
        <begin position="85"/>
        <end position="211"/>
    </location>
</feature>
<gene>
    <name evidence="4" type="ORF">GCM10011579_034130</name>
</gene>
<evidence type="ECO:0000256" key="1">
    <source>
        <dbReference type="ARBA" id="ARBA00001968"/>
    </source>
</evidence>
<proteinExistence type="predicted"/>
<organism evidence="4 5">
    <name type="scientific">Streptomyces albiflavescens</name>
    <dbReference type="NCBI Taxonomy" id="1623582"/>
    <lineage>
        <taxon>Bacteria</taxon>
        <taxon>Bacillati</taxon>
        <taxon>Actinomycetota</taxon>
        <taxon>Actinomycetes</taxon>
        <taxon>Kitasatosporales</taxon>
        <taxon>Streptomycetaceae</taxon>
        <taxon>Streptomyces</taxon>
    </lineage>
</organism>
<keyword evidence="2" id="KW-0479">Metal-binding</keyword>
<reference evidence="4 5" key="1">
    <citation type="journal article" date="2014" name="Int. J. Syst. Evol. Microbiol.">
        <title>Complete genome sequence of Corynebacterium casei LMG S-19264T (=DSM 44701T), isolated from a smear-ripened cheese.</title>
        <authorList>
            <consortium name="US DOE Joint Genome Institute (JGI-PGF)"/>
            <person name="Walter F."/>
            <person name="Albersmeier A."/>
            <person name="Kalinowski J."/>
            <person name="Ruckert C."/>
        </authorList>
    </citation>
    <scope>NUCLEOTIDE SEQUENCE [LARGE SCALE GENOMIC DNA]</scope>
    <source>
        <strain evidence="4 5">CGMCC 4.7111</strain>
    </source>
</reference>
<dbReference type="RefSeq" id="WP_229703031.1">
    <property type="nucleotide sequence ID" value="NZ_BMMM01000005.1"/>
</dbReference>
<comment type="caution">
    <text evidence="4">The sequence shown here is derived from an EMBL/GenBank/DDBJ whole genome shotgun (WGS) entry which is preliminary data.</text>
</comment>
<protein>
    <recommendedName>
        <fullName evidence="3">DDE Tnp4 domain-containing protein</fullName>
    </recommendedName>
</protein>
<keyword evidence="5" id="KW-1185">Reference proteome</keyword>
<evidence type="ECO:0000259" key="3">
    <source>
        <dbReference type="Pfam" id="PF13359"/>
    </source>
</evidence>
<dbReference type="Pfam" id="PF13359">
    <property type="entry name" value="DDE_Tnp_4"/>
    <property type="match status" value="1"/>
</dbReference>